<evidence type="ECO:0000313" key="3">
    <source>
        <dbReference type="Proteomes" id="UP001176941"/>
    </source>
</evidence>
<feature type="compositionally biased region" description="Basic and acidic residues" evidence="1">
    <location>
        <begin position="157"/>
        <end position="168"/>
    </location>
</feature>
<name>A0ABN8YDG3_RANTA</name>
<evidence type="ECO:0000256" key="1">
    <source>
        <dbReference type="SAM" id="MobiDB-lite"/>
    </source>
</evidence>
<dbReference type="Proteomes" id="UP001176941">
    <property type="component" value="Chromosome 17"/>
</dbReference>
<feature type="compositionally biased region" description="Basic and acidic residues" evidence="1">
    <location>
        <begin position="93"/>
        <end position="123"/>
    </location>
</feature>
<reference evidence="2" key="1">
    <citation type="submission" date="2023-04" db="EMBL/GenBank/DDBJ databases">
        <authorList>
            <consortium name="ELIXIR-Norway"/>
        </authorList>
    </citation>
    <scope>NUCLEOTIDE SEQUENCE [LARGE SCALE GENOMIC DNA]</scope>
</reference>
<accession>A0ABN8YDG3</accession>
<organism evidence="2 3">
    <name type="scientific">Rangifer tarandus platyrhynchus</name>
    <name type="common">Svalbard reindeer</name>
    <dbReference type="NCBI Taxonomy" id="3082113"/>
    <lineage>
        <taxon>Eukaryota</taxon>
        <taxon>Metazoa</taxon>
        <taxon>Chordata</taxon>
        <taxon>Craniata</taxon>
        <taxon>Vertebrata</taxon>
        <taxon>Euteleostomi</taxon>
        <taxon>Mammalia</taxon>
        <taxon>Eutheria</taxon>
        <taxon>Laurasiatheria</taxon>
        <taxon>Artiodactyla</taxon>
        <taxon>Ruminantia</taxon>
        <taxon>Pecora</taxon>
        <taxon>Cervidae</taxon>
        <taxon>Odocoileinae</taxon>
        <taxon>Rangifer</taxon>
    </lineage>
</organism>
<gene>
    <name evidence="2" type="ORF">MRATA1EN1_LOCUS7455</name>
</gene>
<protein>
    <submittedName>
        <fullName evidence="2">Uncharacterized protein</fullName>
    </submittedName>
</protein>
<feature type="region of interest" description="Disordered" evidence="1">
    <location>
        <begin position="1"/>
        <end position="50"/>
    </location>
</feature>
<dbReference type="EMBL" id="OX459953">
    <property type="protein sequence ID" value="CAI9158493.1"/>
    <property type="molecule type" value="Genomic_DNA"/>
</dbReference>
<sequence length="168" mass="17313">MLVLQWGAGGMIRPEDPNSTSPLTPKRSFPPGPSRSCVLPSVAEGDHQPQSLLQGCSQWARSAGILTPPFGLPSSLPTRSARGSTALLAGLRRGGDEASGRSGGRWKEGRRGYVEPPAARERPSPCARAPHRGSRGGRRAAGGAEGGAGGAIGGRSEGWEGARERAGE</sequence>
<keyword evidence="3" id="KW-1185">Reference proteome</keyword>
<feature type="compositionally biased region" description="Gly residues" evidence="1">
    <location>
        <begin position="139"/>
        <end position="156"/>
    </location>
</feature>
<evidence type="ECO:0000313" key="2">
    <source>
        <dbReference type="EMBL" id="CAI9158493.1"/>
    </source>
</evidence>
<proteinExistence type="predicted"/>
<feature type="region of interest" description="Disordered" evidence="1">
    <location>
        <begin position="64"/>
        <end position="168"/>
    </location>
</feature>
<feature type="compositionally biased region" description="Basic residues" evidence="1">
    <location>
        <begin position="129"/>
        <end position="138"/>
    </location>
</feature>